<comment type="caution">
    <text evidence="4">The sequence shown here is derived from an EMBL/GenBank/DDBJ whole genome shotgun (WGS) entry which is preliminary data.</text>
</comment>
<dbReference type="InterPro" id="IPR050278">
    <property type="entry name" value="Serine_Prot_S9B/DPPIV"/>
</dbReference>
<dbReference type="EMBL" id="JADKMA010000050">
    <property type="protein sequence ID" value="MBO8192451.1"/>
    <property type="molecule type" value="Genomic_DNA"/>
</dbReference>
<proteinExistence type="predicted"/>
<dbReference type="Gene3D" id="3.40.50.1820">
    <property type="entry name" value="alpha/beta hydrolase"/>
    <property type="match status" value="1"/>
</dbReference>
<dbReference type="PANTHER" id="PTHR11731">
    <property type="entry name" value="PROTEASE FAMILY S9B,C DIPEPTIDYL-PEPTIDASE IV-RELATED"/>
    <property type="match status" value="1"/>
</dbReference>
<reference evidence="4 5" key="1">
    <citation type="submission" date="2020-11" db="EMBL/GenBank/DDBJ databases">
        <title>Streptomyces spirodelae sp. nov., isolated from duckweed.</title>
        <authorList>
            <person name="Saimee Y."/>
            <person name="Duangmal K."/>
        </authorList>
    </citation>
    <scope>NUCLEOTIDE SEQUENCE [LARGE SCALE GENOMIC DNA]</scope>
    <source>
        <strain evidence="4 5">S16-07</strain>
    </source>
</reference>
<gene>
    <name evidence="4" type="ORF">ITI46_12350</name>
</gene>
<accession>A0ABS3XAT5</accession>
<dbReference type="Pfam" id="PF00326">
    <property type="entry name" value="Peptidase_S9"/>
    <property type="match status" value="1"/>
</dbReference>
<dbReference type="InterPro" id="IPR001375">
    <property type="entry name" value="Peptidase_S9_cat"/>
</dbReference>
<organism evidence="4 5">
    <name type="scientific">Streptomyces oryzae</name>
    <dbReference type="NCBI Taxonomy" id="1434886"/>
    <lineage>
        <taxon>Bacteria</taxon>
        <taxon>Bacillati</taxon>
        <taxon>Actinomycetota</taxon>
        <taxon>Actinomycetes</taxon>
        <taxon>Kitasatosporales</taxon>
        <taxon>Streptomycetaceae</taxon>
        <taxon>Streptomyces</taxon>
    </lineage>
</organism>
<evidence type="ECO:0000256" key="1">
    <source>
        <dbReference type="SAM" id="MobiDB-lite"/>
    </source>
</evidence>
<evidence type="ECO:0000313" key="4">
    <source>
        <dbReference type="EMBL" id="MBO8192451.1"/>
    </source>
</evidence>
<dbReference type="InterPro" id="IPR002469">
    <property type="entry name" value="Peptidase_S9B_N"/>
</dbReference>
<evidence type="ECO:0000259" key="2">
    <source>
        <dbReference type="Pfam" id="PF00326"/>
    </source>
</evidence>
<dbReference type="InterPro" id="IPR029058">
    <property type="entry name" value="AB_hydrolase_fold"/>
</dbReference>
<dbReference type="Gene3D" id="2.140.10.30">
    <property type="entry name" value="Dipeptidylpeptidase IV, N-terminal domain"/>
    <property type="match status" value="1"/>
</dbReference>
<sequence>MAEHGWERFRRFLTWYDLVDVDVVTQAKVTDRGLVEWRDSDGTRWRLDPATGERGSSTAEAEPSGRPDDPWGPRRIRPAEAEGSPDIWEVLSPDGTSVLTETEHDLALRDVNTGAVRVLTRSGSALRPWRANAQVLSLAPTPPVFSPDGTRVVSLRVDLTGVDHYPLLDWSVSPPRVDMRAYPVEAGSGMPDSRLAFVSVVNGEVTWSEPMHRAQFIPGRWVGDTAFLGITCSPDGVLSLLRVDAATGAAKVLARERIIALHCYLPAALSAVMTEIPGFDGYGWTSDRDGALRLYLVPADGGDPVPVTPPGAEVAHIVGPTADGGILLLARTDLDHPYDLRVCRTDAQGGFEILTELPGTHDAALLGDGSFFIDTHSSRERPPRADLRRCGGAHVAVLGAADVGAVTSLCRGAAETFTVKADDGVTDLHGVLYLPPGFSPDRSYPVIDSIYAGPQTVAQPNRFVGPKRQSRSAWTHPALLAEAFAQLGFIGVVLDARGTPGRGREFQEAAAHGFGTVAVRDHTAAIASLAAARPWLDKTRCGAIGLSFGGYFAARCGLLAPETFRAFVAAAGPYDFGTMMPGWFQSLLGTSFPDDPQAFADAGLVAHAAEIRSEVMLVHGTHDTNVPLQQTMKLSDALARAGKQHELVILQGATHQIAGTHQVFSLETAARFFLRNLAPSGP</sequence>
<dbReference type="RefSeq" id="WP_209239542.1">
    <property type="nucleotide sequence ID" value="NZ_JADKMA010000050.1"/>
</dbReference>
<protein>
    <submittedName>
        <fullName evidence="4">S9 family peptidase</fullName>
    </submittedName>
</protein>
<feature type="domain" description="Dipeptidylpeptidase IV N-terminal" evidence="3">
    <location>
        <begin position="83"/>
        <end position="383"/>
    </location>
</feature>
<keyword evidence="5" id="KW-1185">Reference proteome</keyword>
<feature type="region of interest" description="Disordered" evidence="1">
    <location>
        <begin position="45"/>
        <end position="89"/>
    </location>
</feature>
<feature type="domain" description="Peptidase S9 prolyl oligopeptidase catalytic" evidence="2">
    <location>
        <begin position="483"/>
        <end position="678"/>
    </location>
</feature>
<dbReference type="Pfam" id="PF00930">
    <property type="entry name" value="DPPIV_N"/>
    <property type="match status" value="1"/>
</dbReference>
<evidence type="ECO:0000313" key="5">
    <source>
        <dbReference type="Proteomes" id="UP001519064"/>
    </source>
</evidence>
<dbReference type="Proteomes" id="UP001519064">
    <property type="component" value="Unassembled WGS sequence"/>
</dbReference>
<dbReference type="SUPFAM" id="SSF53474">
    <property type="entry name" value="alpha/beta-Hydrolases"/>
    <property type="match status" value="1"/>
</dbReference>
<evidence type="ECO:0000259" key="3">
    <source>
        <dbReference type="Pfam" id="PF00930"/>
    </source>
</evidence>
<name>A0ABS3XAT5_9ACTN</name>
<dbReference type="PANTHER" id="PTHR11731:SF193">
    <property type="entry name" value="DIPEPTIDYL PEPTIDASE 9"/>
    <property type="match status" value="1"/>
</dbReference>
<dbReference type="SUPFAM" id="SSF82171">
    <property type="entry name" value="DPP6 N-terminal domain-like"/>
    <property type="match status" value="1"/>
</dbReference>
<feature type="compositionally biased region" description="Basic and acidic residues" evidence="1">
    <location>
        <begin position="63"/>
        <end position="80"/>
    </location>
</feature>